<evidence type="ECO:0000256" key="7">
    <source>
        <dbReference type="ARBA" id="ARBA00022801"/>
    </source>
</evidence>
<dbReference type="GO" id="GO:0046872">
    <property type="term" value="F:metal ion binding"/>
    <property type="evidence" value="ECO:0007669"/>
    <property type="project" value="UniProtKB-KW"/>
</dbReference>
<dbReference type="NCBIfam" id="TIGR03413">
    <property type="entry name" value="GSH_gloB"/>
    <property type="match status" value="1"/>
</dbReference>
<dbReference type="AlphaFoldDB" id="A0A382AS36"/>
<proteinExistence type="inferred from homology"/>
<evidence type="ECO:0000256" key="9">
    <source>
        <dbReference type="ARBA" id="ARBA00031044"/>
    </source>
</evidence>
<evidence type="ECO:0000256" key="3">
    <source>
        <dbReference type="ARBA" id="ARBA00004963"/>
    </source>
</evidence>
<dbReference type="EC" id="3.1.2.6" evidence="5"/>
<dbReference type="InterPro" id="IPR036866">
    <property type="entry name" value="RibonucZ/Hydroxyglut_hydro"/>
</dbReference>
<dbReference type="InterPro" id="IPR001279">
    <property type="entry name" value="Metallo-B-lactamas"/>
</dbReference>
<evidence type="ECO:0000256" key="2">
    <source>
        <dbReference type="ARBA" id="ARBA00001947"/>
    </source>
</evidence>
<accession>A0A382AS36</accession>
<dbReference type="InterPro" id="IPR050110">
    <property type="entry name" value="Glyoxalase_II_hydrolase"/>
</dbReference>
<sequence length="253" mass="29395">MKIEIIPCLKDNYSYIIIDLKNKNTCVVDPSESKPIINFLEKNNLQLNYILNTHHHYDHVGGNAELKKKYKAKIVGFEGDCERIPEIDIMLKDGEIWKQDNFEAKVIHIPGHTLGHICFYFYNENNLFTGDTLFSLGCGRIFEGTYEQMFASLEKIKKLPPKTKIYCGHEYTLQNSKFCITYDGENQNLIKKIQEIKEKLTKNKPTIPSTIEEELKNNIFLRSNNDKIKTNLNMNNSSSLVTFSKLRDLKDNF</sequence>
<dbReference type="PANTHER" id="PTHR43705">
    <property type="entry name" value="HYDROXYACYLGLUTATHIONE HYDROLASE"/>
    <property type="match status" value="1"/>
</dbReference>
<feature type="domain" description="Metallo-beta-lactamase" evidence="10">
    <location>
        <begin position="11"/>
        <end position="169"/>
    </location>
</feature>
<dbReference type="InterPro" id="IPR035680">
    <property type="entry name" value="Clx_II_MBL"/>
</dbReference>
<comment type="catalytic activity">
    <reaction evidence="1">
        <text>an S-(2-hydroxyacyl)glutathione + H2O = a 2-hydroxy carboxylate + glutathione + H(+)</text>
        <dbReference type="Rhea" id="RHEA:21864"/>
        <dbReference type="ChEBI" id="CHEBI:15377"/>
        <dbReference type="ChEBI" id="CHEBI:15378"/>
        <dbReference type="ChEBI" id="CHEBI:57925"/>
        <dbReference type="ChEBI" id="CHEBI:58896"/>
        <dbReference type="ChEBI" id="CHEBI:71261"/>
        <dbReference type="EC" id="3.1.2.6"/>
    </reaction>
</comment>
<dbReference type="GO" id="GO:0019243">
    <property type="term" value="P:methylglyoxal catabolic process to D-lactate via S-lactoyl-glutathione"/>
    <property type="evidence" value="ECO:0007669"/>
    <property type="project" value="InterPro"/>
</dbReference>
<dbReference type="Pfam" id="PF16123">
    <property type="entry name" value="HAGH_C"/>
    <property type="match status" value="1"/>
</dbReference>
<comment type="similarity">
    <text evidence="4">Belongs to the metallo-beta-lactamase superfamily. Glyoxalase II family.</text>
</comment>
<keyword evidence="6" id="KW-0479">Metal-binding</keyword>
<comment type="cofactor">
    <cofactor evidence="2">
        <name>Zn(2+)</name>
        <dbReference type="ChEBI" id="CHEBI:29105"/>
    </cofactor>
</comment>
<dbReference type="HAMAP" id="MF_01374">
    <property type="entry name" value="Glyoxalase_2"/>
    <property type="match status" value="1"/>
</dbReference>
<evidence type="ECO:0000256" key="5">
    <source>
        <dbReference type="ARBA" id="ARBA00011917"/>
    </source>
</evidence>
<name>A0A382AS36_9ZZZZ</name>
<dbReference type="EMBL" id="UINC01026543">
    <property type="protein sequence ID" value="SVB04184.1"/>
    <property type="molecule type" value="Genomic_DNA"/>
</dbReference>
<evidence type="ECO:0000313" key="11">
    <source>
        <dbReference type="EMBL" id="SVB04184.1"/>
    </source>
</evidence>
<dbReference type="GO" id="GO:0004416">
    <property type="term" value="F:hydroxyacylglutathione hydrolase activity"/>
    <property type="evidence" value="ECO:0007669"/>
    <property type="project" value="UniProtKB-EC"/>
</dbReference>
<gene>
    <name evidence="11" type="ORF">METZ01_LOCUS157038</name>
</gene>
<evidence type="ECO:0000256" key="6">
    <source>
        <dbReference type="ARBA" id="ARBA00022723"/>
    </source>
</evidence>
<protein>
    <recommendedName>
        <fullName evidence="5">hydroxyacylglutathione hydrolase</fullName>
        <ecNumber evidence="5">3.1.2.6</ecNumber>
    </recommendedName>
    <alternativeName>
        <fullName evidence="9">Glyoxalase II</fullName>
    </alternativeName>
</protein>
<evidence type="ECO:0000256" key="4">
    <source>
        <dbReference type="ARBA" id="ARBA00006759"/>
    </source>
</evidence>
<keyword evidence="8" id="KW-0862">Zinc</keyword>
<comment type="pathway">
    <text evidence="3">Secondary metabolite metabolism; methylglyoxal degradation; (R)-lactate from methylglyoxal: step 2/2.</text>
</comment>
<evidence type="ECO:0000256" key="8">
    <source>
        <dbReference type="ARBA" id="ARBA00022833"/>
    </source>
</evidence>
<keyword evidence="7" id="KW-0378">Hydrolase</keyword>
<evidence type="ECO:0000256" key="1">
    <source>
        <dbReference type="ARBA" id="ARBA00001623"/>
    </source>
</evidence>
<reference evidence="11" key="1">
    <citation type="submission" date="2018-05" db="EMBL/GenBank/DDBJ databases">
        <authorList>
            <person name="Lanie J.A."/>
            <person name="Ng W.-L."/>
            <person name="Kazmierczak K.M."/>
            <person name="Andrzejewski T.M."/>
            <person name="Davidsen T.M."/>
            <person name="Wayne K.J."/>
            <person name="Tettelin H."/>
            <person name="Glass J.I."/>
            <person name="Rusch D."/>
            <person name="Podicherti R."/>
            <person name="Tsui H.-C.T."/>
            <person name="Winkler M.E."/>
        </authorList>
    </citation>
    <scope>NUCLEOTIDE SEQUENCE</scope>
</reference>
<organism evidence="11">
    <name type="scientific">marine metagenome</name>
    <dbReference type="NCBI Taxonomy" id="408172"/>
    <lineage>
        <taxon>unclassified sequences</taxon>
        <taxon>metagenomes</taxon>
        <taxon>ecological metagenomes</taxon>
    </lineage>
</organism>
<evidence type="ECO:0000259" key="10">
    <source>
        <dbReference type="SMART" id="SM00849"/>
    </source>
</evidence>
<dbReference type="InterPro" id="IPR032282">
    <property type="entry name" value="HAGH_C"/>
</dbReference>
<dbReference type="Pfam" id="PF00753">
    <property type="entry name" value="Lactamase_B"/>
    <property type="match status" value="1"/>
</dbReference>
<dbReference type="Gene3D" id="3.60.15.10">
    <property type="entry name" value="Ribonuclease Z/Hydroxyacylglutathione hydrolase-like"/>
    <property type="match status" value="1"/>
</dbReference>
<dbReference type="SUPFAM" id="SSF56281">
    <property type="entry name" value="Metallo-hydrolase/oxidoreductase"/>
    <property type="match status" value="1"/>
</dbReference>
<dbReference type="PANTHER" id="PTHR43705:SF1">
    <property type="entry name" value="HYDROXYACYLGLUTATHIONE HYDROLASE GLOB"/>
    <property type="match status" value="1"/>
</dbReference>
<dbReference type="CDD" id="cd07723">
    <property type="entry name" value="hydroxyacylglutathione_hydrolase_MBL-fold"/>
    <property type="match status" value="1"/>
</dbReference>
<dbReference type="InterPro" id="IPR017782">
    <property type="entry name" value="Hydroxyacylglutathione_Hdrlase"/>
</dbReference>
<dbReference type="PIRSF" id="PIRSF005457">
    <property type="entry name" value="Glx"/>
    <property type="match status" value="1"/>
</dbReference>
<dbReference type="SMART" id="SM00849">
    <property type="entry name" value="Lactamase_B"/>
    <property type="match status" value="1"/>
</dbReference>